<dbReference type="EMBL" id="JACIEF010000003">
    <property type="protein sequence ID" value="MBB4108992.1"/>
    <property type="molecule type" value="Genomic_DNA"/>
</dbReference>
<evidence type="ECO:0000313" key="2">
    <source>
        <dbReference type="Proteomes" id="UP000532273"/>
    </source>
</evidence>
<name>A0A7W6KEC5_9SPHI</name>
<organism evidence="1 2">
    <name type="scientific">Pedobacter zeae</name>
    <dbReference type="NCBI Taxonomy" id="1737356"/>
    <lineage>
        <taxon>Bacteria</taxon>
        <taxon>Pseudomonadati</taxon>
        <taxon>Bacteroidota</taxon>
        <taxon>Sphingobacteriia</taxon>
        <taxon>Sphingobacteriales</taxon>
        <taxon>Sphingobacteriaceae</taxon>
        <taxon>Pedobacter</taxon>
    </lineage>
</organism>
<dbReference type="AlphaFoldDB" id="A0A7W6KEC5"/>
<gene>
    <name evidence="1" type="ORF">GGQ60_003001</name>
</gene>
<proteinExistence type="predicted"/>
<protein>
    <submittedName>
        <fullName evidence="1">Uncharacterized protein</fullName>
    </submittedName>
</protein>
<dbReference type="Proteomes" id="UP000532273">
    <property type="component" value="Unassembled WGS sequence"/>
</dbReference>
<sequence length="35" mass="3896">MGKGTVESTINCHKIVFLLKHLSLKRKKAPIYIGA</sequence>
<reference evidence="1 2" key="1">
    <citation type="submission" date="2020-08" db="EMBL/GenBank/DDBJ databases">
        <title>Genomic Encyclopedia of Type Strains, Phase IV (KMG-IV): sequencing the most valuable type-strain genomes for metagenomic binning, comparative biology and taxonomic classification.</title>
        <authorList>
            <person name="Goeker M."/>
        </authorList>
    </citation>
    <scope>NUCLEOTIDE SEQUENCE [LARGE SCALE GENOMIC DNA]</scope>
    <source>
        <strain evidence="1 2">DSM 100774</strain>
    </source>
</reference>
<evidence type="ECO:0000313" key="1">
    <source>
        <dbReference type="EMBL" id="MBB4108992.1"/>
    </source>
</evidence>
<comment type="caution">
    <text evidence="1">The sequence shown here is derived from an EMBL/GenBank/DDBJ whole genome shotgun (WGS) entry which is preliminary data.</text>
</comment>
<accession>A0A7W6KEC5</accession>